<name>A0A8J3I4W6_9CHLR</name>
<protein>
    <submittedName>
        <fullName evidence="1">Uncharacterized protein</fullName>
    </submittedName>
</protein>
<gene>
    <name evidence="1" type="ORF">KSX_77070</name>
</gene>
<organism evidence="1 2">
    <name type="scientific">Ktedonospora formicarum</name>
    <dbReference type="NCBI Taxonomy" id="2778364"/>
    <lineage>
        <taxon>Bacteria</taxon>
        <taxon>Bacillati</taxon>
        <taxon>Chloroflexota</taxon>
        <taxon>Ktedonobacteria</taxon>
        <taxon>Ktedonobacterales</taxon>
        <taxon>Ktedonobacteraceae</taxon>
        <taxon>Ktedonospora</taxon>
    </lineage>
</organism>
<sequence>MSVYNTLELITLCPRCENVSPVEVEFRFGHMNLDTYRLGDDLRWIGVGHSLPRERPPNGDYDGEGYAECLTCHKDFWMMIYVRKDIIASATVDHTKVGYIH</sequence>
<proteinExistence type="predicted"/>
<dbReference type="EMBL" id="BNJF01000005">
    <property type="protein sequence ID" value="GHO49544.1"/>
    <property type="molecule type" value="Genomic_DNA"/>
</dbReference>
<comment type="caution">
    <text evidence="1">The sequence shown here is derived from an EMBL/GenBank/DDBJ whole genome shotgun (WGS) entry which is preliminary data.</text>
</comment>
<evidence type="ECO:0000313" key="1">
    <source>
        <dbReference type="EMBL" id="GHO49544.1"/>
    </source>
</evidence>
<reference evidence="1" key="1">
    <citation type="submission" date="2020-10" db="EMBL/GenBank/DDBJ databases">
        <title>Taxonomic study of unclassified bacteria belonging to the class Ktedonobacteria.</title>
        <authorList>
            <person name="Yabe S."/>
            <person name="Wang C.M."/>
            <person name="Zheng Y."/>
            <person name="Sakai Y."/>
            <person name="Cavaletti L."/>
            <person name="Monciardini P."/>
            <person name="Donadio S."/>
        </authorList>
    </citation>
    <scope>NUCLEOTIDE SEQUENCE</scope>
    <source>
        <strain evidence="1">SOSP1-1</strain>
    </source>
</reference>
<dbReference type="RefSeq" id="WP_220198657.1">
    <property type="nucleotide sequence ID" value="NZ_BNJF01000005.1"/>
</dbReference>
<dbReference type="AlphaFoldDB" id="A0A8J3I4W6"/>
<evidence type="ECO:0000313" key="2">
    <source>
        <dbReference type="Proteomes" id="UP000612362"/>
    </source>
</evidence>
<keyword evidence="2" id="KW-1185">Reference proteome</keyword>
<accession>A0A8J3I4W6</accession>
<dbReference type="Proteomes" id="UP000612362">
    <property type="component" value="Unassembled WGS sequence"/>
</dbReference>